<dbReference type="PANTHER" id="PTHR42928">
    <property type="entry name" value="TRICARBOXYLATE-BINDING PROTEIN"/>
    <property type="match status" value="1"/>
</dbReference>
<organism evidence="3 4">
    <name type="scientific">Acidovorax soli</name>
    <dbReference type="NCBI Taxonomy" id="592050"/>
    <lineage>
        <taxon>Bacteria</taxon>
        <taxon>Pseudomonadati</taxon>
        <taxon>Pseudomonadota</taxon>
        <taxon>Betaproteobacteria</taxon>
        <taxon>Burkholderiales</taxon>
        <taxon>Comamonadaceae</taxon>
        <taxon>Acidovorax</taxon>
    </lineage>
</organism>
<keyword evidence="2" id="KW-0732">Signal</keyword>
<dbReference type="AlphaFoldDB" id="A0A7X0UC57"/>
<keyword evidence="4" id="KW-1185">Reference proteome</keyword>
<feature type="chain" id="PRO_5030709470" evidence="2">
    <location>
        <begin position="33"/>
        <end position="329"/>
    </location>
</feature>
<evidence type="ECO:0000313" key="3">
    <source>
        <dbReference type="EMBL" id="MBB6562679.1"/>
    </source>
</evidence>
<accession>A0A7X0UC57</accession>
<dbReference type="Gene3D" id="3.40.190.150">
    <property type="entry name" value="Bordetella uptake gene, domain 1"/>
    <property type="match status" value="1"/>
</dbReference>
<dbReference type="Gene3D" id="3.40.190.10">
    <property type="entry name" value="Periplasmic binding protein-like II"/>
    <property type="match status" value="1"/>
</dbReference>
<dbReference type="CDD" id="cd13578">
    <property type="entry name" value="PBP2_Bug27"/>
    <property type="match status" value="1"/>
</dbReference>
<comment type="caution">
    <text evidence="3">The sequence shown here is derived from an EMBL/GenBank/DDBJ whole genome shotgun (WGS) entry which is preliminary data.</text>
</comment>
<dbReference type="SUPFAM" id="SSF53850">
    <property type="entry name" value="Periplasmic binding protein-like II"/>
    <property type="match status" value="1"/>
</dbReference>
<evidence type="ECO:0000256" key="2">
    <source>
        <dbReference type="SAM" id="SignalP"/>
    </source>
</evidence>
<protein>
    <submittedName>
        <fullName evidence="3">Tripartite-type tricarboxylate transporter receptor subunit TctC</fullName>
    </submittedName>
</protein>
<reference evidence="3 4" key="1">
    <citation type="submission" date="2020-08" db="EMBL/GenBank/DDBJ databases">
        <title>Functional genomics of gut bacteria from endangered species of beetles.</title>
        <authorList>
            <person name="Carlos-Shanley C."/>
        </authorList>
    </citation>
    <scope>NUCLEOTIDE SEQUENCE [LARGE SCALE GENOMIC DNA]</scope>
    <source>
        <strain evidence="3 4">S00198</strain>
    </source>
</reference>
<evidence type="ECO:0000256" key="1">
    <source>
        <dbReference type="ARBA" id="ARBA00006987"/>
    </source>
</evidence>
<dbReference type="EMBL" id="JACHLK010000014">
    <property type="protein sequence ID" value="MBB6562679.1"/>
    <property type="molecule type" value="Genomic_DNA"/>
</dbReference>
<proteinExistence type="inferred from homology"/>
<sequence>MDMQAPFLRTNRRAALAAIAAFGASPLIGAHAQERKYPSKPVTIVVPYSAGGGTDIVGRLMAQRLSEVWGQSVIVDNRTGANGVIGSSYVAKAAPDGHTLLLVVGSHAINPVLMKSLPYDTAKAFTPVTNIANSPMVLVVAADGPYKQLPDLLKVAREKEVAVGYSEGQTRLTGELIRQSGNLQITGVPYKGGAPIMVDIIGGHLPAGVTSVLTALPHIHSGKLRVVGVAAEQRMGIFPEAMTFKEAGLAGVQSLNWYGMFGPAGLPDTVVERINQDLRKVAADPAVTKQMQDQGASIVLTPPAEFRRFVEGETRKWAQVAQRGGISAE</sequence>
<dbReference type="InterPro" id="IPR042100">
    <property type="entry name" value="Bug_dom1"/>
</dbReference>
<name>A0A7X0UC57_9BURK</name>
<feature type="signal peptide" evidence="2">
    <location>
        <begin position="1"/>
        <end position="32"/>
    </location>
</feature>
<dbReference type="Proteomes" id="UP000575083">
    <property type="component" value="Unassembled WGS sequence"/>
</dbReference>
<comment type="similarity">
    <text evidence="1">Belongs to the UPF0065 (bug) family.</text>
</comment>
<dbReference type="InterPro" id="IPR005064">
    <property type="entry name" value="BUG"/>
</dbReference>
<keyword evidence="3" id="KW-0675">Receptor</keyword>
<dbReference type="PANTHER" id="PTHR42928:SF5">
    <property type="entry name" value="BLR1237 PROTEIN"/>
    <property type="match status" value="1"/>
</dbReference>
<dbReference type="PIRSF" id="PIRSF017082">
    <property type="entry name" value="YflP"/>
    <property type="match status" value="1"/>
</dbReference>
<evidence type="ECO:0000313" key="4">
    <source>
        <dbReference type="Proteomes" id="UP000575083"/>
    </source>
</evidence>
<dbReference type="Pfam" id="PF03401">
    <property type="entry name" value="TctC"/>
    <property type="match status" value="1"/>
</dbReference>
<dbReference type="RefSeq" id="WP_184862948.1">
    <property type="nucleotide sequence ID" value="NZ_JACHLK010000014.1"/>
</dbReference>
<gene>
    <name evidence="3" type="ORF">HNP48_005395</name>
</gene>